<evidence type="ECO:0000256" key="1">
    <source>
        <dbReference type="SAM" id="SignalP"/>
    </source>
</evidence>
<protein>
    <submittedName>
        <fullName evidence="2">Uncharacterized protein</fullName>
    </submittedName>
</protein>
<reference evidence="2 3" key="1">
    <citation type="submission" date="2017-09" db="EMBL/GenBank/DDBJ databases">
        <title>Depth-based differentiation of microbial function through sediment-hosted aquifers and enrichment of novel symbionts in the deep terrestrial subsurface.</title>
        <authorList>
            <person name="Probst A.J."/>
            <person name="Ladd B."/>
            <person name="Jarett J.K."/>
            <person name="Geller-Mcgrath D.E."/>
            <person name="Sieber C.M."/>
            <person name="Emerson J.B."/>
            <person name="Anantharaman K."/>
            <person name="Thomas B.C."/>
            <person name="Malmstrom R."/>
            <person name="Stieglmeier M."/>
            <person name="Klingl A."/>
            <person name="Woyke T."/>
            <person name="Ryan C.M."/>
            <person name="Banfield J.F."/>
        </authorList>
    </citation>
    <scope>NUCLEOTIDE SEQUENCE [LARGE SCALE GENOMIC DNA]</scope>
    <source>
        <strain evidence="2">CG10_big_fil_rev_8_21_14_0_10_48_11</strain>
    </source>
</reference>
<dbReference type="AlphaFoldDB" id="A0A2M8LF09"/>
<keyword evidence="1" id="KW-0732">Signal</keyword>
<feature type="signal peptide" evidence="1">
    <location>
        <begin position="1"/>
        <end position="25"/>
    </location>
</feature>
<sequence length="203" mass="21505">MNKFFSALAMVVVAEIIALPVTASAGSNFVIKAQSTGIGFNQVNAECTSTSYSSTMNIQQNMYGDTYVYMTFAYAVTDTCSGRQVSSGYASITPDFYGINGIYTAAWSGNVSVKVCPSNPESDCSDLKLYVIASESATSDVGTSVYNSRTTTPGGEKYASRQRSTYRNAVGSLKIIDVNLGGVFASGTGSGFLQKTTTKNRSK</sequence>
<name>A0A2M8LF09_9BACT</name>
<proteinExistence type="predicted"/>
<evidence type="ECO:0000313" key="2">
    <source>
        <dbReference type="EMBL" id="PJE76038.1"/>
    </source>
</evidence>
<organism evidence="2 3">
    <name type="scientific">Candidatus Uhrbacteria bacterium CG10_big_fil_rev_8_21_14_0_10_48_11</name>
    <dbReference type="NCBI Taxonomy" id="1975037"/>
    <lineage>
        <taxon>Bacteria</taxon>
        <taxon>Candidatus Uhriibacteriota</taxon>
    </lineage>
</organism>
<dbReference type="EMBL" id="PFET01000006">
    <property type="protein sequence ID" value="PJE76038.1"/>
    <property type="molecule type" value="Genomic_DNA"/>
</dbReference>
<feature type="chain" id="PRO_5014973947" evidence="1">
    <location>
        <begin position="26"/>
        <end position="203"/>
    </location>
</feature>
<comment type="caution">
    <text evidence="2">The sequence shown here is derived from an EMBL/GenBank/DDBJ whole genome shotgun (WGS) entry which is preliminary data.</text>
</comment>
<accession>A0A2M8LF09</accession>
<dbReference type="Proteomes" id="UP000231152">
    <property type="component" value="Unassembled WGS sequence"/>
</dbReference>
<evidence type="ECO:0000313" key="3">
    <source>
        <dbReference type="Proteomes" id="UP000231152"/>
    </source>
</evidence>
<gene>
    <name evidence="2" type="ORF">COV04_01695</name>
</gene>